<reference evidence="1 2" key="1">
    <citation type="journal article" date="2024" name="Int. J. Syst. Evol. Microbiol.">
        <title>Microbacterium memoriense sp. nov., a member of the Actinomycetota from marine beach sediment of the north coast of Portugal.</title>
        <authorList>
            <person name="Santos J.D.N.D."/>
            <person name="Klimek D."/>
            <person name="Calusinska M."/>
            <person name="Lobo-da-Cunha A."/>
            <person name="Catita J."/>
            <person name="Goncalves H."/>
            <person name="Gonzalez I."/>
            <person name="Lage O.M."/>
        </authorList>
    </citation>
    <scope>NUCLEOTIDE SEQUENCE [LARGE SCALE GENOMIC DNA]</scope>
    <source>
        <strain evidence="1 2">PMIC_1C1B</strain>
    </source>
</reference>
<gene>
    <name evidence="1" type="ORF">N4R40_09555</name>
</gene>
<dbReference type="EMBL" id="JAODOR010000011">
    <property type="protein sequence ID" value="MCT9002606.1"/>
    <property type="molecule type" value="Genomic_DNA"/>
</dbReference>
<name>A0ABT2PDM0_9MICO</name>
<proteinExistence type="predicted"/>
<organism evidence="1 2">
    <name type="scientific">Microbacterium memoriense</name>
    <dbReference type="NCBI Taxonomy" id="2978350"/>
    <lineage>
        <taxon>Bacteria</taxon>
        <taxon>Bacillati</taxon>
        <taxon>Actinomycetota</taxon>
        <taxon>Actinomycetes</taxon>
        <taxon>Micrococcales</taxon>
        <taxon>Microbacteriaceae</taxon>
        <taxon>Microbacterium</taxon>
    </lineage>
</organism>
<evidence type="ECO:0000313" key="1">
    <source>
        <dbReference type="EMBL" id="MCT9002606.1"/>
    </source>
</evidence>
<evidence type="ECO:0008006" key="3">
    <source>
        <dbReference type="Google" id="ProtNLM"/>
    </source>
</evidence>
<comment type="caution">
    <text evidence="1">The sequence shown here is derived from an EMBL/GenBank/DDBJ whole genome shotgun (WGS) entry which is preliminary data.</text>
</comment>
<dbReference type="RefSeq" id="WP_261607145.1">
    <property type="nucleotide sequence ID" value="NZ_JAODOR010000011.1"/>
</dbReference>
<evidence type="ECO:0000313" key="2">
    <source>
        <dbReference type="Proteomes" id="UP001300496"/>
    </source>
</evidence>
<protein>
    <recommendedName>
        <fullName evidence="3">DUF1641 domain-containing protein</fullName>
    </recommendedName>
</protein>
<dbReference type="Proteomes" id="UP001300496">
    <property type="component" value="Unassembled WGS sequence"/>
</dbReference>
<accession>A0ABT2PDM0</accession>
<sequence>MMDEYEEAVRRAVEAVRSEDDSRIVAAFDAMGSLGAEDIVAELCNWVEDATDGQDVATLVDNARLPLPDEPLAFVDAVRRNDLRALHELVGGDLGRLLASLLLLIASLQDAAGQE</sequence>
<keyword evidence="2" id="KW-1185">Reference proteome</keyword>